<gene>
    <name evidence="3" type="ORF">ACFQ4B_19465</name>
</gene>
<evidence type="ECO:0000313" key="3">
    <source>
        <dbReference type="EMBL" id="MFD1222305.1"/>
    </source>
</evidence>
<accession>A0ABW3UNG6</accession>
<name>A0ABW3UNG6_9BACL</name>
<evidence type="ECO:0000259" key="2">
    <source>
        <dbReference type="Pfam" id="PF14285"/>
    </source>
</evidence>
<keyword evidence="1" id="KW-0472">Membrane</keyword>
<organism evidence="3 4">
    <name type="scientific">Paenibacillus vulneris</name>
    <dbReference type="NCBI Taxonomy" id="1133364"/>
    <lineage>
        <taxon>Bacteria</taxon>
        <taxon>Bacillati</taxon>
        <taxon>Bacillota</taxon>
        <taxon>Bacilli</taxon>
        <taxon>Bacillales</taxon>
        <taxon>Paenibacillaceae</taxon>
        <taxon>Paenibacillus</taxon>
    </lineage>
</organism>
<evidence type="ECO:0000313" key="4">
    <source>
        <dbReference type="Proteomes" id="UP001597180"/>
    </source>
</evidence>
<dbReference type="Pfam" id="PF14285">
    <property type="entry name" value="DUF4367"/>
    <property type="match status" value="1"/>
</dbReference>
<dbReference type="InterPro" id="IPR025377">
    <property type="entry name" value="DUF4367"/>
</dbReference>
<sequence>MNTGWLLLFKEDITALKSSVQYALFEEYVRLAAASGLLLGLNETNARLVVKAVFLQAASRRFADKNEIQIKEHLMRMIEGAVLKHQTAAGCKSDAGVQAEQLMEAWNDIAPVLQRKVLRRRRFRLMLSVCSFAVILIIGGFAFGTTTPAQKSAKVAAPPNKESDGSELTQPVSGILQPLKVTAEEARQYADFQLGIPQILPDGYRFEEALVFLSGQETKSRNIVLVYTNEENYLLRVLYNKLAPRSALSTGVTLPESMEEIFLRGSKALLVKTKDNYSRLDWLEGDTYTSISGRDIDDKQLVSMAESLQ</sequence>
<dbReference type="Proteomes" id="UP001597180">
    <property type="component" value="Unassembled WGS sequence"/>
</dbReference>
<feature type="transmembrane region" description="Helical" evidence="1">
    <location>
        <begin position="125"/>
        <end position="144"/>
    </location>
</feature>
<keyword evidence="1" id="KW-0812">Transmembrane</keyword>
<reference evidence="4" key="1">
    <citation type="journal article" date="2019" name="Int. J. Syst. Evol. Microbiol.">
        <title>The Global Catalogue of Microorganisms (GCM) 10K type strain sequencing project: providing services to taxonomists for standard genome sequencing and annotation.</title>
        <authorList>
            <consortium name="The Broad Institute Genomics Platform"/>
            <consortium name="The Broad Institute Genome Sequencing Center for Infectious Disease"/>
            <person name="Wu L."/>
            <person name="Ma J."/>
        </authorList>
    </citation>
    <scope>NUCLEOTIDE SEQUENCE [LARGE SCALE GENOMIC DNA]</scope>
    <source>
        <strain evidence="4">CCUG 53270</strain>
    </source>
</reference>
<protein>
    <submittedName>
        <fullName evidence="3">DUF4367 domain-containing protein</fullName>
    </submittedName>
</protein>
<comment type="caution">
    <text evidence="3">The sequence shown here is derived from an EMBL/GenBank/DDBJ whole genome shotgun (WGS) entry which is preliminary data.</text>
</comment>
<evidence type="ECO:0000256" key="1">
    <source>
        <dbReference type="SAM" id="Phobius"/>
    </source>
</evidence>
<keyword evidence="4" id="KW-1185">Reference proteome</keyword>
<feature type="domain" description="DUF4367" evidence="2">
    <location>
        <begin position="197"/>
        <end position="308"/>
    </location>
</feature>
<dbReference type="EMBL" id="JBHTLU010000023">
    <property type="protein sequence ID" value="MFD1222305.1"/>
    <property type="molecule type" value="Genomic_DNA"/>
</dbReference>
<keyword evidence="1" id="KW-1133">Transmembrane helix</keyword>
<proteinExistence type="predicted"/>
<dbReference type="RefSeq" id="WP_345589444.1">
    <property type="nucleotide sequence ID" value="NZ_BAABJG010000018.1"/>
</dbReference>